<keyword evidence="2" id="KW-1185">Reference proteome</keyword>
<dbReference type="KEGG" id="mdn:JT25_020045"/>
<sequence length="102" mass="11710">MIFADFFLLGSSKKSFGKNSDSPAKYYANVFFLVQQRLPTAGYVSKRDLKKRRAFKLRRFWQRGVLAKRILMMIWSVKAEAAMQLELSAPGCTPMSQCSPHK</sequence>
<reference evidence="1 2" key="1">
    <citation type="journal article" date="2015" name="Environ. Microbiol.">
        <title>Methane oxidation coupled to nitrate reduction under hypoxia by the Gammaproteobacterium Methylomonas denitrificans, sp. nov. type strain FJG1.</title>
        <authorList>
            <person name="Kits K.D."/>
            <person name="Klotz M.G."/>
            <person name="Stein L.Y."/>
        </authorList>
    </citation>
    <scope>NUCLEOTIDE SEQUENCE [LARGE SCALE GENOMIC DNA]</scope>
    <source>
        <strain evidence="1 2">FJG1</strain>
    </source>
</reference>
<protein>
    <submittedName>
        <fullName evidence="1">Uncharacterized protein</fullName>
    </submittedName>
</protein>
<organism evidence="1 2">
    <name type="scientific">Methylomonas denitrificans</name>
    <dbReference type="NCBI Taxonomy" id="1538553"/>
    <lineage>
        <taxon>Bacteria</taxon>
        <taxon>Pseudomonadati</taxon>
        <taxon>Pseudomonadota</taxon>
        <taxon>Gammaproteobacteria</taxon>
        <taxon>Methylococcales</taxon>
        <taxon>Methylococcaceae</taxon>
        <taxon>Methylomonas</taxon>
    </lineage>
</organism>
<dbReference type="Proteomes" id="UP000030512">
    <property type="component" value="Chromosome"/>
</dbReference>
<name>A0A140E5S9_9GAMM</name>
<proteinExistence type="predicted"/>
<dbReference type="EMBL" id="CP014476">
    <property type="protein sequence ID" value="AMK78753.1"/>
    <property type="molecule type" value="Genomic_DNA"/>
</dbReference>
<evidence type="ECO:0000313" key="2">
    <source>
        <dbReference type="Proteomes" id="UP000030512"/>
    </source>
</evidence>
<dbReference type="AlphaFoldDB" id="A0A140E5S9"/>
<gene>
    <name evidence="1" type="ORF">JT25_020045</name>
</gene>
<evidence type="ECO:0000313" key="1">
    <source>
        <dbReference type="EMBL" id="AMK78753.1"/>
    </source>
</evidence>
<accession>A0A140E5S9</accession>